<reference evidence="2 3" key="1">
    <citation type="submission" date="2019-08" db="EMBL/GenBank/DDBJ databases">
        <authorList>
            <person name="Luo N."/>
        </authorList>
    </citation>
    <scope>NUCLEOTIDE SEQUENCE [LARGE SCALE GENOMIC DNA]</scope>
    <source>
        <strain evidence="2 3">NCIMB 9442</strain>
    </source>
</reference>
<proteinExistence type="predicted"/>
<comment type="caution">
    <text evidence="2">The sequence shown here is derived from an EMBL/GenBank/DDBJ whole genome shotgun (WGS) entry which is preliminary data.</text>
</comment>
<evidence type="ECO:0000313" key="3">
    <source>
        <dbReference type="Proteomes" id="UP001194469"/>
    </source>
</evidence>
<dbReference type="RefSeq" id="WP_231039150.1">
    <property type="nucleotide sequence ID" value="NZ_VRYY01000551.1"/>
</dbReference>
<dbReference type="Pfam" id="PF01493">
    <property type="entry name" value="GXGXG"/>
    <property type="match status" value="1"/>
</dbReference>
<protein>
    <recommendedName>
        <fullName evidence="1">Glutamate synthase alpha subunit C-terminal domain-containing protein</fullName>
    </recommendedName>
</protein>
<dbReference type="EMBL" id="VRYY01000551">
    <property type="protein sequence ID" value="MBG3878345.1"/>
    <property type="molecule type" value="Genomic_DNA"/>
</dbReference>
<evidence type="ECO:0000313" key="2">
    <source>
        <dbReference type="EMBL" id="MBG3878345.1"/>
    </source>
</evidence>
<dbReference type="SUPFAM" id="SSF69336">
    <property type="entry name" value="Alpha subunit of glutamate synthase, C-terminal domain"/>
    <property type="match status" value="1"/>
</dbReference>
<dbReference type="PANTHER" id="PTHR39673:SF5">
    <property type="entry name" value="TUNGSTEN-CONTAINING FORMYLMETHANOFURAN DEHYDROGENASE 2 SUBUNIT C"/>
    <property type="match status" value="1"/>
</dbReference>
<feature type="domain" description="Glutamate synthase alpha subunit C-terminal" evidence="1">
    <location>
        <begin position="50"/>
        <end position="201"/>
    </location>
</feature>
<dbReference type="PANTHER" id="PTHR39673">
    <property type="entry name" value="TUNGSTEN FORMYLMETHANOFURAN DEHYDROGENASE, SUBUNIT C (FWDC)"/>
    <property type="match status" value="1"/>
</dbReference>
<dbReference type="Gene3D" id="2.160.20.60">
    <property type="entry name" value="Glutamate synthase, alpha subunit, C-terminal domain"/>
    <property type="match status" value="1"/>
</dbReference>
<name>A0ABS0J885_9BACT</name>
<accession>A0ABS0J885</accession>
<gene>
    <name evidence="2" type="ORF">FVW20_15325</name>
</gene>
<dbReference type="CDD" id="cd00981">
    <property type="entry name" value="arch_gltB"/>
    <property type="match status" value="1"/>
</dbReference>
<dbReference type="InterPro" id="IPR036485">
    <property type="entry name" value="Glu_synth_asu_C_sf"/>
</dbReference>
<organism evidence="2 3">
    <name type="scientific">Nitratidesulfovibrio oxamicus</name>
    <dbReference type="NCBI Taxonomy" id="32016"/>
    <lineage>
        <taxon>Bacteria</taxon>
        <taxon>Pseudomonadati</taxon>
        <taxon>Thermodesulfobacteriota</taxon>
        <taxon>Desulfovibrionia</taxon>
        <taxon>Desulfovibrionales</taxon>
        <taxon>Desulfovibrionaceae</taxon>
        <taxon>Nitratidesulfovibrio</taxon>
    </lineage>
</organism>
<keyword evidence="3" id="KW-1185">Reference proteome</keyword>
<evidence type="ECO:0000259" key="1">
    <source>
        <dbReference type="Pfam" id="PF01493"/>
    </source>
</evidence>
<dbReference type="Proteomes" id="UP001194469">
    <property type="component" value="Unassembled WGS sequence"/>
</dbReference>
<dbReference type="InterPro" id="IPR035710">
    <property type="entry name" value="Archaeal_gltB"/>
</dbReference>
<dbReference type="InterPro" id="IPR002489">
    <property type="entry name" value="Glu_synth_asu_C"/>
</dbReference>
<sequence length="289" mass="30478">MSGDVMCDEKGFCVQREGERCVIDATGVYYRQLNEHIRAALEHGVTDIEVVQVRGQRYIATAVEGDVRFAVRGVPGQDLGAFMRGPTIHVHGNAQDGVGNTMDGGRIVIHGMAGDVLGYAMRDGRILVRGDVGYRVGIHMKAYMDRVPVIVVGGKAGDFLGEYMAGGAIILLGMHSGMADAPITGRNLGTGMHGGVIYLRGRVPEYQLGPGLSMEPVDEADLAFLRGHIADFAAEFAGKFGAGAGGSGTEGQAAPADAGALAVAILSEPFVKIRPFSHRPYGNMYVGTN</sequence>